<name>A0A8U0WJ73_9MUSC</name>
<evidence type="ECO:0000313" key="3">
    <source>
        <dbReference type="Proteomes" id="UP000092443"/>
    </source>
</evidence>
<evidence type="ECO:0000313" key="6">
    <source>
        <dbReference type="RefSeq" id="XP_037885148.1"/>
    </source>
</evidence>
<evidence type="ECO:0000313" key="5">
    <source>
        <dbReference type="RefSeq" id="XP_037885147.1"/>
    </source>
</evidence>
<accession>A0A8U0WJ73</accession>
<organism evidence="3 6">
    <name type="scientific">Glossina fuscipes</name>
    <dbReference type="NCBI Taxonomy" id="7396"/>
    <lineage>
        <taxon>Eukaryota</taxon>
        <taxon>Metazoa</taxon>
        <taxon>Ecdysozoa</taxon>
        <taxon>Arthropoda</taxon>
        <taxon>Hexapoda</taxon>
        <taxon>Insecta</taxon>
        <taxon>Pterygota</taxon>
        <taxon>Neoptera</taxon>
        <taxon>Endopterygota</taxon>
        <taxon>Diptera</taxon>
        <taxon>Brachycera</taxon>
        <taxon>Muscomorpha</taxon>
        <taxon>Hippoboscoidea</taxon>
        <taxon>Glossinidae</taxon>
        <taxon>Glossina</taxon>
    </lineage>
</organism>
<dbReference type="GeneID" id="119634822"/>
<feature type="compositionally biased region" description="Polar residues" evidence="2">
    <location>
        <begin position="1059"/>
        <end position="1076"/>
    </location>
</feature>
<feature type="compositionally biased region" description="Low complexity" evidence="2">
    <location>
        <begin position="1174"/>
        <end position="1192"/>
    </location>
</feature>
<feature type="compositionally biased region" description="Basic and acidic residues" evidence="2">
    <location>
        <begin position="352"/>
        <end position="361"/>
    </location>
</feature>
<dbReference type="RefSeq" id="XP_037885148.1">
    <property type="nucleotide sequence ID" value="XM_038029220.1"/>
</dbReference>
<feature type="compositionally biased region" description="Low complexity" evidence="2">
    <location>
        <begin position="1117"/>
        <end position="1126"/>
    </location>
</feature>
<feature type="compositionally biased region" description="Polar residues" evidence="2">
    <location>
        <begin position="1150"/>
        <end position="1169"/>
    </location>
</feature>
<reference evidence="4 5" key="1">
    <citation type="submission" date="2025-04" db="UniProtKB">
        <authorList>
            <consortium name="RefSeq"/>
        </authorList>
    </citation>
    <scope>IDENTIFICATION</scope>
    <source>
        <tissue evidence="4 5">Whole body pupa</tissue>
    </source>
</reference>
<protein>
    <submittedName>
        <fullName evidence="4 5">205 kDa microtubule-associated protein</fullName>
    </submittedName>
</protein>
<evidence type="ECO:0000256" key="2">
    <source>
        <dbReference type="SAM" id="MobiDB-lite"/>
    </source>
</evidence>
<feature type="region of interest" description="Disordered" evidence="2">
    <location>
        <begin position="1003"/>
        <end position="1292"/>
    </location>
</feature>
<feature type="compositionally biased region" description="Basic and acidic residues" evidence="2">
    <location>
        <begin position="1250"/>
        <end position="1265"/>
    </location>
</feature>
<feature type="compositionally biased region" description="Low complexity" evidence="2">
    <location>
        <begin position="1083"/>
        <end position="1110"/>
    </location>
</feature>
<feature type="region of interest" description="Disordered" evidence="2">
    <location>
        <begin position="201"/>
        <end position="226"/>
    </location>
</feature>
<feature type="coiled-coil region" evidence="1">
    <location>
        <begin position="631"/>
        <end position="658"/>
    </location>
</feature>
<dbReference type="InterPro" id="IPR009818">
    <property type="entry name" value="PAM2_motif"/>
</dbReference>
<dbReference type="RefSeq" id="XP_037885146.1">
    <property type="nucleotide sequence ID" value="XM_038029218.1"/>
</dbReference>
<dbReference type="KEGG" id="gfs:119634822"/>
<sequence>MDHEDTLEYIQNNSQYYRNMENRNMPQQLNVAGCGADGVSDVGGKYEDIEEHDAGDDNEWKYVTEVQQSEKQQSLKVFGSDDLAEKVNAASSPHLFGNSDDSDGIVDAGNNFVFGNGNANGVNVDTYETQQAYENEEDMMMGNGVSSSLGVYDEKPLASDVDVEIFTNDGEFSTTSNVTDSVQDNVPQVDVKIEASLQDYSQQPDLAEEEEPSTTNGTSSLSENPQQPLAEQLNTYDTMSALEDKENADPSTKRLSVGERISPPQLLSLEQNASQLNPDAKEFVPNFGSNPASPTSPLSGANQIVFGLHSFGTITPRQLIVDDDFVAASPRKTADMNMDAISPPIELAEFKQEAAQRPHELEQDDNEINDDSMSDEGDQQLPFDNPKAISSPFDLIDDGPETCVDLEINTDSKPFDELSEVPQQMDDDVMKRSVYVVNSDQRIEDILNSVQPLPTDTESSNNSFIEENATETINVGDKELLQIEEKEHVSHSPSTEEMHINIITGEGKAIDDGHKVADISNVVVTLPENINVENDSLKESDELLSVLSKTNLPISIENAFVSNNDFMTEIVDECITPTKCNELENEKIIIAKCNELENEKTTVVCEDNLNVQEMVSSSPLSLAQEKHLVEETKESQAIMEMENEMAALTQQMTEMILIPSNDGHFSEEKEVETLKTTAIDVEYQSQMDADIVEQQFEEKLLSYENEPLDEIRGEYDQEAATTAINKMESSYNEKPLQAMTPSPQLSFSNEQRAASEEVMEVISNLDNQLISVEERICELADNVDIELAREAPECDATDKINHFSNEKSFEEPLLEPEIHKPEMLINNFVENDKSVELLQDDSNVLTDLITKEPVLEEQRVVVEEPIVPESKLEEQISAKQPIEDASDLATTVAPIAVAAAAAAAAAAAVAASKKVPANKTQAIKKSTGKGQTITTAPAKLKVASTVATKKPDAVKQPITASKTTTSAVSAKAKPIAAATRKPAASGVTTTNEVKLATKSLAASGATTARPLSKTTNAAPARKLPAVGGSSVATLKPRPASAPAKPTLGLPAIKTKAPSPRSQIRKTTSTIAPSTVGKSAAKLSTTTVTSNSGGNLKTTTTVTTTRTKSTGTSGGSSTGSPTGKTFTARPAPKFTNTVTTTTTTSTKRHALTNSTAAATGNNLTAKTSTAPIRKPSPAKSTSQTTTKTPTKTSGAVGVGQKAKTASNKITPNKTVNNNTTPKPIRKPQGASKADDNQAIQIQDKLLINGADDEKHTPLPNGDDKELTNAAQSAMNSGDGFINLKPESSTPVDA</sequence>
<gene>
    <name evidence="4 5 6" type="primary">LOC119634822</name>
</gene>
<dbReference type="RefSeq" id="XP_037885147.1">
    <property type="nucleotide sequence ID" value="XM_038029219.1"/>
</dbReference>
<keyword evidence="1" id="KW-0175">Coiled coil</keyword>
<dbReference type="Proteomes" id="UP000092443">
    <property type="component" value="Unplaced"/>
</dbReference>
<feature type="compositionally biased region" description="Polar residues" evidence="2">
    <location>
        <begin position="213"/>
        <end position="226"/>
    </location>
</feature>
<feature type="region of interest" description="Disordered" evidence="2">
    <location>
        <begin position="352"/>
        <end position="380"/>
    </location>
</feature>
<feature type="compositionally biased region" description="Low complexity" evidence="2">
    <location>
        <begin position="1134"/>
        <end position="1144"/>
    </location>
</feature>
<evidence type="ECO:0000256" key="1">
    <source>
        <dbReference type="SAM" id="Coils"/>
    </source>
</evidence>
<feature type="compositionally biased region" description="Low complexity" evidence="2">
    <location>
        <begin position="1206"/>
        <end position="1221"/>
    </location>
</feature>
<evidence type="ECO:0000313" key="4">
    <source>
        <dbReference type="RefSeq" id="XP_037885146.1"/>
    </source>
</evidence>
<proteinExistence type="predicted"/>
<feature type="compositionally biased region" description="Acidic residues" evidence="2">
    <location>
        <begin position="362"/>
        <end position="378"/>
    </location>
</feature>
<keyword evidence="3" id="KW-1185">Reference proteome</keyword>
<dbReference type="Pfam" id="PF07145">
    <property type="entry name" value="PAM2"/>
    <property type="match status" value="1"/>
</dbReference>